<dbReference type="AlphaFoldDB" id="A0A6J6YYY7"/>
<accession>A0A6J6YYY7</accession>
<gene>
    <name evidence="1" type="ORF">UFOPK2992_01542</name>
</gene>
<dbReference type="EMBL" id="CAFAAI010000298">
    <property type="protein sequence ID" value="CAB4810447.1"/>
    <property type="molecule type" value="Genomic_DNA"/>
</dbReference>
<protein>
    <submittedName>
        <fullName evidence="1">Unannotated protein</fullName>
    </submittedName>
</protein>
<organism evidence="1">
    <name type="scientific">freshwater metagenome</name>
    <dbReference type="NCBI Taxonomy" id="449393"/>
    <lineage>
        <taxon>unclassified sequences</taxon>
        <taxon>metagenomes</taxon>
        <taxon>ecological metagenomes</taxon>
    </lineage>
</organism>
<evidence type="ECO:0000313" key="1">
    <source>
        <dbReference type="EMBL" id="CAB4810447.1"/>
    </source>
</evidence>
<sequence>MIGLIDDDILHTIAVCGTPDEVGAKLVRRFDGVAERVAFYMPYAASTELVAATVSAVRASGAA</sequence>
<name>A0A6J6YYY7_9ZZZZ</name>
<reference evidence="1" key="1">
    <citation type="submission" date="2020-05" db="EMBL/GenBank/DDBJ databases">
        <authorList>
            <person name="Chiriac C."/>
            <person name="Salcher M."/>
            <person name="Ghai R."/>
            <person name="Kavagutti S V."/>
        </authorList>
    </citation>
    <scope>NUCLEOTIDE SEQUENCE</scope>
</reference>
<proteinExistence type="predicted"/>